<protein>
    <submittedName>
        <fullName evidence="2">Armadillo beta-catenin repeat family protein</fullName>
    </submittedName>
</protein>
<dbReference type="PROSITE" id="PS50176">
    <property type="entry name" value="ARM_REPEAT"/>
    <property type="match status" value="2"/>
</dbReference>
<evidence type="ECO:0000313" key="3">
    <source>
        <dbReference type="Proteomes" id="UP001055439"/>
    </source>
</evidence>
<dbReference type="SMART" id="SM00185">
    <property type="entry name" value="ARM"/>
    <property type="match status" value="7"/>
</dbReference>
<reference evidence="2" key="1">
    <citation type="submission" date="2022-05" db="EMBL/GenBank/DDBJ databases">
        <title>The Musa troglodytarum L. genome provides insights into the mechanism of non-climacteric behaviour and enrichment of carotenoids.</title>
        <authorList>
            <person name="Wang J."/>
        </authorList>
    </citation>
    <scope>NUCLEOTIDE SEQUENCE</scope>
    <source>
        <tissue evidence="2">Leaf</tissue>
    </source>
</reference>
<dbReference type="SUPFAM" id="SSF48371">
    <property type="entry name" value="ARM repeat"/>
    <property type="match status" value="2"/>
</dbReference>
<sequence length="458" mass="50140">MGWAQMIGNDAGIDWDQAVHVYMNVIACESEDLQIKATLQLARLSKDAPEAILASTIPVLVDLLSSTSRMQVAAVYALSCIAHKHDGRLCPMICQLGAISLLLRLLPTSKEGLRRTLLKCLRTLVSFDGPSRLILATNGGLDITLELLSRCTDDTRQYLLEILTALALLREVRRVLTGFDVLRFLVEALSNGKMISRARAAQTIGVLAISRRVRQKLVDLGVIPALIGFLKEADSSYRLVAGNALGIVSSHVDYLRPVAQAGAIPLFVELLKGPEPLGKEIAEDAFCVLAVEEENGVLIIEEMVRILEGDADDARGAALDIVWDLAGYRHSISVVRESGAIPVLVELLRNMDGNLREKASGAIAQLSYDAANREAIVEAGAIPVLIDLLRGDPEEVREYAAECLLNFAEDPLYRERVSEAYAVPSFLAIQDRLIRIRASDEHIFRSMSTPNVEQFISH</sequence>
<dbReference type="InterPro" id="IPR000225">
    <property type="entry name" value="Armadillo"/>
</dbReference>
<keyword evidence="3" id="KW-1185">Reference proteome</keyword>
<dbReference type="AlphaFoldDB" id="A0A9E7FFL2"/>
<feature type="repeat" description="ARM" evidence="1">
    <location>
        <begin position="339"/>
        <end position="381"/>
    </location>
</feature>
<gene>
    <name evidence="2" type="ORF">MUK42_26337</name>
</gene>
<feature type="repeat" description="ARM" evidence="1">
    <location>
        <begin position="380"/>
        <end position="422"/>
    </location>
</feature>
<proteinExistence type="predicted"/>
<dbReference type="InterPro" id="IPR016024">
    <property type="entry name" value="ARM-type_fold"/>
</dbReference>
<dbReference type="PANTHER" id="PTHR46241">
    <property type="entry name" value="ARMADILLO REPEAT-CONTAINING PROTEIN 4 ARMC4"/>
    <property type="match status" value="1"/>
</dbReference>
<evidence type="ECO:0000313" key="2">
    <source>
        <dbReference type="EMBL" id="URD95034.1"/>
    </source>
</evidence>
<dbReference type="Gene3D" id="1.25.10.10">
    <property type="entry name" value="Leucine-rich Repeat Variant"/>
    <property type="match status" value="2"/>
</dbReference>
<dbReference type="PANTHER" id="PTHR46241:SF1">
    <property type="entry name" value="OUTER DYNEIN ARM-DOCKING COMPLEX SUBUNIT 2"/>
    <property type="match status" value="1"/>
</dbReference>
<dbReference type="OrthoDB" id="409644at2759"/>
<dbReference type="Pfam" id="PF00514">
    <property type="entry name" value="Arm"/>
    <property type="match status" value="2"/>
</dbReference>
<organism evidence="2 3">
    <name type="scientific">Musa troglodytarum</name>
    <name type="common">fe'i banana</name>
    <dbReference type="NCBI Taxonomy" id="320322"/>
    <lineage>
        <taxon>Eukaryota</taxon>
        <taxon>Viridiplantae</taxon>
        <taxon>Streptophyta</taxon>
        <taxon>Embryophyta</taxon>
        <taxon>Tracheophyta</taxon>
        <taxon>Spermatophyta</taxon>
        <taxon>Magnoliopsida</taxon>
        <taxon>Liliopsida</taxon>
        <taxon>Zingiberales</taxon>
        <taxon>Musaceae</taxon>
        <taxon>Musa</taxon>
    </lineage>
</organism>
<dbReference type="InterPro" id="IPR011989">
    <property type="entry name" value="ARM-like"/>
</dbReference>
<name>A0A9E7FFL2_9LILI</name>
<accession>A0A9E7FFL2</accession>
<evidence type="ECO:0000256" key="1">
    <source>
        <dbReference type="PROSITE-ProRule" id="PRU00259"/>
    </source>
</evidence>
<dbReference type="EMBL" id="CP097506">
    <property type="protein sequence ID" value="URD95034.1"/>
    <property type="molecule type" value="Genomic_DNA"/>
</dbReference>
<dbReference type="Proteomes" id="UP001055439">
    <property type="component" value="Chromosome 4"/>
</dbReference>